<keyword evidence="3" id="KW-1185">Reference proteome</keyword>
<reference evidence="2" key="1">
    <citation type="journal article" date="2018" name="DNA Res.">
        <title>Multiple hybrid de novo genome assembly of finger millet, an orphan allotetraploid crop.</title>
        <authorList>
            <person name="Hatakeyama M."/>
            <person name="Aluri S."/>
            <person name="Balachadran M.T."/>
            <person name="Sivarajan S.R."/>
            <person name="Patrignani A."/>
            <person name="Gruter S."/>
            <person name="Poveda L."/>
            <person name="Shimizu-Inatsugi R."/>
            <person name="Baeten J."/>
            <person name="Francoijs K.J."/>
            <person name="Nataraja K.N."/>
            <person name="Reddy Y.A.N."/>
            <person name="Phadnis S."/>
            <person name="Ravikumar R.L."/>
            <person name="Schlapbach R."/>
            <person name="Sreeman S.M."/>
            <person name="Shimizu K.K."/>
        </authorList>
    </citation>
    <scope>NUCLEOTIDE SEQUENCE</scope>
</reference>
<evidence type="ECO:0000313" key="2">
    <source>
        <dbReference type="EMBL" id="GJN16218.1"/>
    </source>
</evidence>
<dbReference type="EMBL" id="BQKI01000072">
    <property type="protein sequence ID" value="GJN16218.1"/>
    <property type="molecule type" value="Genomic_DNA"/>
</dbReference>
<sequence length="133" mass="13822">MRGVSLGQIRPKREAGPEGHCGPATYLAFGQHGRTERAAAASPAARGGADTAVWQCHAGQGSRRAAPTCGSRKKEKHGSSWLAWRAGWKATVGDGVPAGNLQDLEPSEVEEGCGAECIMHVKGIESGLTGECE</sequence>
<accession>A0AAV5E0E5</accession>
<name>A0AAV5E0E5_ELECO</name>
<evidence type="ECO:0000256" key="1">
    <source>
        <dbReference type="SAM" id="MobiDB-lite"/>
    </source>
</evidence>
<dbReference type="AlphaFoldDB" id="A0AAV5E0E5"/>
<feature type="region of interest" description="Disordered" evidence="1">
    <location>
        <begin position="1"/>
        <end position="23"/>
    </location>
</feature>
<reference evidence="2" key="2">
    <citation type="submission" date="2021-12" db="EMBL/GenBank/DDBJ databases">
        <title>Resequencing data analysis of finger millet.</title>
        <authorList>
            <person name="Hatakeyama M."/>
            <person name="Aluri S."/>
            <person name="Balachadran M.T."/>
            <person name="Sivarajan S.R."/>
            <person name="Poveda L."/>
            <person name="Shimizu-Inatsugi R."/>
            <person name="Schlapbach R."/>
            <person name="Sreeman S.M."/>
            <person name="Shimizu K.K."/>
        </authorList>
    </citation>
    <scope>NUCLEOTIDE SEQUENCE</scope>
</reference>
<dbReference type="Proteomes" id="UP001054889">
    <property type="component" value="Unassembled WGS sequence"/>
</dbReference>
<evidence type="ECO:0000313" key="3">
    <source>
        <dbReference type="Proteomes" id="UP001054889"/>
    </source>
</evidence>
<protein>
    <submittedName>
        <fullName evidence="2">Uncharacterized protein</fullName>
    </submittedName>
</protein>
<gene>
    <name evidence="2" type="primary">gb03181</name>
    <name evidence="2" type="ORF">PR202_gb03181</name>
</gene>
<comment type="caution">
    <text evidence="2">The sequence shown here is derived from an EMBL/GenBank/DDBJ whole genome shotgun (WGS) entry which is preliminary data.</text>
</comment>
<proteinExistence type="predicted"/>
<organism evidence="2 3">
    <name type="scientific">Eleusine coracana subsp. coracana</name>
    <dbReference type="NCBI Taxonomy" id="191504"/>
    <lineage>
        <taxon>Eukaryota</taxon>
        <taxon>Viridiplantae</taxon>
        <taxon>Streptophyta</taxon>
        <taxon>Embryophyta</taxon>
        <taxon>Tracheophyta</taxon>
        <taxon>Spermatophyta</taxon>
        <taxon>Magnoliopsida</taxon>
        <taxon>Liliopsida</taxon>
        <taxon>Poales</taxon>
        <taxon>Poaceae</taxon>
        <taxon>PACMAD clade</taxon>
        <taxon>Chloridoideae</taxon>
        <taxon>Cynodonteae</taxon>
        <taxon>Eleusininae</taxon>
        <taxon>Eleusine</taxon>
    </lineage>
</organism>